<gene>
    <name evidence="1" type="ORF">ALIPUT_02762</name>
</gene>
<name>B0N035_9BACT</name>
<evidence type="ECO:0000313" key="1">
    <source>
        <dbReference type="EMBL" id="EDS03221.1"/>
    </source>
</evidence>
<evidence type="ECO:0000313" key="2">
    <source>
        <dbReference type="Proteomes" id="UP000005819"/>
    </source>
</evidence>
<comment type="caution">
    <text evidence="1">The sequence shown here is derived from an EMBL/GenBank/DDBJ whole genome shotgun (WGS) entry which is preliminary data.</text>
</comment>
<dbReference type="HOGENOM" id="CLU_3179360_0_0_10"/>
<reference evidence="1" key="1">
    <citation type="submission" date="2007-10" db="EMBL/GenBank/DDBJ databases">
        <authorList>
            <person name="Fulton L."/>
            <person name="Clifton S."/>
            <person name="Fulton B."/>
            <person name="Xu J."/>
            <person name="Minx P."/>
            <person name="Pepin K.H."/>
            <person name="Johnson M."/>
            <person name="Thiruvilangam P."/>
            <person name="Bhonagiri V."/>
            <person name="Nash W.E."/>
            <person name="Mardis E.R."/>
            <person name="Wilson R.K."/>
        </authorList>
    </citation>
    <scope>NUCLEOTIDE SEQUENCE [LARGE SCALE GENOMIC DNA]</scope>
    <source>
        <strain evidence="1">DSM 17216</strain>
    </source>
</reference>
<dbReference type="AlphaFoldDB" id="B0N035"/>
<organism evidence="1 2">
    <name type="scientific">Alistipes putredinis DSM 17216</name>
    <dbReference type="NCBI Taxonomy" id="445970"/>
    <lineage>
        <taxon>Bacteria</taxon>
        <taxon>Pseudomonadati</taxon>
        <taxon>Bacteroidota</taxon>
        <taxon>Bacteroidia</taxon>
        <taxon>Bacteroidales</taxon>
        <taxon>Rikenellaceae</taxon>
        <taxon>Alistipes</taxon>
    </lineage>
</organism>
<protein>
    <submittedName>
        <fullName evidence="1">Uncharacterized protein</fullName>
    </submittedName>
</protein>
<dbReference type="Proteomes" id="UP000005819">
    <property type="component" value="Unassembled WGS sequence"/>
</dbReference>
<accession>B0N035</accession>
<sequence length="46" mass="4980">MPCVSVGGVGAGPGCIPESVTRGHGVTNKKFKYNKHKFLWKTNFNS</sequence>
<dbReference type="EMBL" id="ABFK02000020">
    <property type="protein sequence ID" value="EDS03221.1"/>
    <property type="molecule type" value="Genomic_DNA"/>
</dbReference>
<proteinExistence type="predicted"/>
<reference evidence="1" key="2">
    <citation type="submission" date="2013-09" db="EMBL/GenBank/DDBJ databases">
        <title>Draft genome sequence of Alistipes putredinis (DSM 17216).</title>
        <authorList>
            <person name="Sudarsanam P."/>
            <person name="Ley R."/>
            <person name="Guruge J."/>
            <person name="Turnbaugh P.J."/>
            <person name="Mahowald M."/>
            <person name="Liep D."/>
            <person name="Gordon J."/>
        </authorList>
    </citation>
    <scope>NUCLEOTIDE SEQUENCE</scope>
    <source>
        <strain evidence="1">DSM 17216</strain>
    </source>
</reference>
<keyword evidence="2" id="KW-1185">Reference proteome</keyword>